<evidence type="ECO:0000256" key="1">
    <source>
        <dbReference type="SAM" id="MobiDB-lite"/>
    </source>
</evidence>
<evidence type="ECO:0000313" key="3">
    <source>
        <dbReference type="Proteomes" id="UP000194236"/>
    </source>
</evidence>
<gene>
    <name evidence="2" type="ORF">BLA29_007537</name>
</gene>
<organism evidence="2 3">
    <name type="scientific">Euroglyphus maynei</name>
    <name type="common">Mayne's house dust mite</name>
    <dbReference type="NCBI Taxonomy" id="6958"/>
    <lineage>
        <taxon>Eukaryota</taxon>
        <taxon>Metazoa</taxon>
        <taxon>Ecdysozoa</taxon>
        <taxon>Arthropoda</taxon>
        <taxon>Chelicerata</taxon>
        <taxon>Arachnida</taxon>
        <taxon>Acari</taxon>
        <taxon>Acariformes</taxon>
        <taxon>Sarcoptiformes</taxon>
        <taxon>Astigmata</taxon>
        <taxon>Psoroptidia</taxon>
        <taxon>Analgoidea</taxon>
        <taxon>Pyroglyphidae</taxon>
        <taxon>Pyroglyphinae</taxon>
        <taxon>Euroglyphus</taxon>
    </lineage>
</organism>
<comment type="caution">
    <text evidence="2">The sequence shown here is derived from an EMBL/GenBank/DDBJ whole genome shotgun (WGS) entry which is preliminary data.</text>
</comment>
<evidence type="ECO:0000313" key="2">
    <source>
        <dbReference type="EMBL" id="OTF77043.1"/>
    </source>
</evidence>
<accession>A0A1Y3BAX9</accession>
<feature type="compositionally biased region" description="Polar residues" evidence="1">
    <location>
        <begin position="170"/>
        <end position="179"/>
    </location>
</feature>
<feature type="region of interest" description="Disordered" evidence="1">
    <location>
        <begin position="155"/>
        <end position="189"/>
    </location>
</feature>
<name>A0A1Y3BAX9_EURMA</name>
<dbReference type="AlphaFoldDB" id="A0A1Y3BAX9"/>
<sequence length="189" mass="21068">LSSSETVVTEAEVAENFHKQPPQPIPVYPSYNLPSTFIDMESVCIQSDSQQFQQQTAPVTSNPNEAISNLNSSQPIQQPQNFHSPSNPLVYPGTIAQFYPRHENSSMIQTSGTSATMTNTMATFNHPIRYSSIMDPNLNKQLMLSQPGRILLPQSSSLYPWPSPNDDATLMNSPQTLTSQQQYQRPPQQ</sequence>
<feature type="compositionally biased region" description="Low complexity" evidence="1">
    <location>
        <begin position="180"/>
        <end position="189"/>
    </location>
</feature>
<feature type="non-terminal residue" evidence="2">
    <location>
        <position position="1"/>
    </location>
</feature>
<dbReference type="EMBL" id="MUJZ01034636">
    <property type="protein sequence ID" value="OTF77043.1"/>
    <property type="molecule type" value="Genomic_DNA"/>
</dbReference>
<protein>
    <submittedName>
        <fullName evidence="2">Uncharacterized protein</fullName>
    </submittedName>
</protein>
<reference evidence="2 3" key="1">
    <citation type="submission" date="2017-03" db="EMBL/GenBank/DDBJ databases">
        <title>Genome Survey of Euroglyphus maynei.</title>
        <authorList>
            <person name="Arlian L.G."/>
            <person name="Morgan M.S."/>
            <person name="Rider S.D."/>
        </authorList>
    </citation>
    <scope>NUCLEOTIDE SEQUENCE [LARGE SCALE GENOMIC DNA]</scope>
    <source>
        <strain evidence="2">Arlian Lab</strain>
        <tissue evidence="2">Whole body</tissue>
    </source>
</reference>
<keyword evidence="3" id="KW-1185">Reference proteome</keyword>
<dbReference type="Proteomes" id="UP000194236">
    <property type="component" value="Unassembled WGS sequence"/>
</dbReference>
<proteinExistence type="predicted"/>